<feature type="signal peptide" evidence="1">
    <location>
        <begin position="1"/>
        <end position="28"/>
    </location>
</feature>
<dbReference type="Gene3D" id="3.40.50.1980">
    <property type="entry name" value="Nitrogenase molybdenum iron protein domain"/>
    <property type="match status" value="2"/>
</dbReference>
<dbReference type="Pfam" id="PF01497">
    <property type="entry name" value="Peripla_BP_2"/>
    <property type="match status" value="1"/>
</dbReference>
<sequence>MRIGIRGWLMGGITTLWCSLAAAGSAPAHTSWPLVIDNCGHQVTLDRPPERVVTLGQHETELFLALGLDDRMAGTGVWFGPLPERLAARGRDIPRLSDNAPSLEAVAARRPDFVAAQYTYHLGPHGEVATRHQFEELGIATWVSPSDCIGKQVTDTSNSDGARVRPFTMAQILLEIRQLARIFDVPARGEALGRALEERIRKARQQAASLPEKAPLKVVYWFSSPRLQGDAWVAGNMGAPAWINRELHLENVIDSTQEWPTVSWERIAAADPDIIVLADMERRLYPADDIAQKLAFLRADPVTRELRAVRNNHVVIVPAQSLNPSLRMVDALERISQALPDIAPAS</sequence>
<dbReference type="SUPFAM" id="SSF53807">
    <property type="entry name" value="Helical backbone' metal receptor"/>
    <property type="match status" value="1"/>
</dbReference>
<evidence type="ECO:0000259" key="2">
    <source>
        <dbReference type="PROSITE" id="PS50983"/>
    </source>
</evidence>
<organism evidence="3 4">
    <name type="scientific">Larsenimonas rhizosphaerae</name>
    <dbReference type="NCBI Taxonomy" id="2944682"/>
    <lineage>
        <taxon>Bacteria</taxon>
        <taxon>Pseudomonadati</taxon>
        <taxon>Pseudomonadota</taxon>
        <taxon>Gammaproteobacteria</taxon>
        <taxon>Oceanospirillales</taxon>
        <taxon>Halomonadaceae</taxon>
        <taxon>Larsenimonas</taxon>
    </lineage>
</organism>
<dbReference type="PANTHER" id="PTHR30535">
    <property type="entry name" value="VITAMIN B12-BINDING PROTEIN"/>
    <property type="match status" value="1"/>
</dbReference>
<dbReference type="InterPro" id="IPR050902">
    <property type="entry name" value="ABC_Transporter_SBP"/>
</dbReference>
<dbReference type="InterPro" id="IPR002491">
    <property type="entry name" value="ABC_transptr_periplasmic_BD"/>
</dbReference>
<protein>
    <submittedName>
        <fullName evidence="3">ABC transporter substrate-binding protein</fullName>
    </submittedName>
</protein>
<reference evidence="3" key="1">
    <citation type="submission" date="2022-11" db="EMBL/GenBank/DDBJ databases">
        <title>Larsenimonas rhizosphaerae sp. nov., isolated from a tidal mudflat.</title>
        <authorList>
            <person name="Lee S.D."/>
            <person name="Kim I.S."/>
        </authorList>
    </citation>
    <scope>NUCLEOTIDE SEQUENCE</scope>
    <source>
        <strain evidence="3">GH2-1</strain>
    </source>
</reference>
<accession>A0AA41ZEV6</accession>
<dbReference type="Proteomes" id="UP001165678">
    <property type="component" value="Unassembled WGS sequence"/>
</dbReference>
<dbReference type="PANTHER" id="PTHR30535:SF7">
    <property type="entry name" value="IRON(III) DICITRATE-BINDING PROTEIN"/>
    <property type="match status" value="1"/>
</dbReference>
<proteinExistence type="predicted"/>
<name>A0AA41ZEV6_9GAMM</name>
<feature type="domain" description="Fe/B12 periplasmic-binding" evidence="2">
    <location>
        <begin position="51"/>
        <end position="346"/>
    </location>
</feature>
<keyword evidence="1" id="KW-0732">Signal</keyword>
<dbReference type="RefSeq" id="WP_265895614.1">
    <property type="nucleotide sequence ID" value="NZ_JAPIVE010000001.1"/>
</dbReference>
<evidence type="ECO:0000313" key="3">
    <source>
        <dbReference type="EMBL" id="MCX2523321.1"/>
    </source>
</evidence>
<dbReference type="AlphaFoldDB" id="A0AA41ZEV6"/>
<keyword evidence="4" id="KW-1185">Reference proteome</keyword>
<dbReference type="PROSITE" id="PS50983">
    <property type="entry name" value="FE_B12_PBP"/>
    <property type="match status" value="1"/>
</dbReference>
<evidence type="ECO:0000256" key="1">
    <source>
        <dbReference type="SAM" id="SignalP"/>
    </source>
</evidence>
<feature type="chain" id="PRO_5041409526" evidence="1">
    <location>
        <begin position="29"/>
        <end position="346"/>
    </location>
</feature>
<comment type="caution">
    <text evidence="3">The sequence shown here is derived from an EMBL/GenBank/DDBJ whole genome shotgun (WGS) entry which is preliminary data.</text>
</comment>
<evidence type="ECO:0000313" key="4">
    <source>
        <dbReference type="Proteomes" id="UP001165678"/>
    </source>
</evidence>
<dbReference type="EMBL" id="JAPIVE010000001">
    <property type="protein sequence ID" value="MCX2523321.1"/>
    <property type="molecule type" value="Genomic_DNA"/>
</dbReference>
<gene>
    <name evidence="3" type="ORF">OQ287_03625</name>
</gene>